<proteinExistence type="inferred from homology"/>
<dbReference type="AlphaFoldDB" id="A0A2A2SIP8"/>
<dbReference type="OrthoDB" id="9776822at2"/>
<dbReference type="RefSeq" id="WP_095997593.1">
    <property type="nucleotide sequence ID" value="NZ_NSLI01000002.1"/>
</dbReference>
<dbReference type="InterPro" id="IPR029056">
    <property type="entry name" value="Ribokinase-like"/>
</dbReference>
<accession>A0A2A2SIP8</accession>
<keyword evidence="3 5" id="KW-0418">Kinase</keyword>
<dbReference type="SUPFAM" id="SSF53613">
    <property type="entry name" value="Ribokinase-like"/>
    <property type="match status" value="1"/>
</dbReference>
<evidence type="ECO:0000256" key="3">
    <source>
        <dbReference type="ARBA" id="ARBA00022777"/>
    </source>
</evidence>
<comment type="caution">
    <text evidence="5">The sequence shown here is derived from an EMBL/GenBank/DDBJ whole genome shotgun (WGS) entry which is preliminary data.</text>
</comment>
<dbReference type="InterPro" id="IPR011611">
    <property type="entry name" value="PfkB_dom"/>
</dbReference>
<name>A0A2A2SIP8_9SPHN</name>
<dbReference type="Gene3D" id="3.40.1190.20">
    <property type="match status" value="1"/>
</dbReference>
<organism evidence="5 6">
    <name type="scientific">Sphingomonas lenta</name>
    <dbReference type="NCBI Taxonomy" id="1141887"/>
    <lineage>
        <taxon>Bacteria</taxon>
        <taxon>Pseudomonadati</taxon>
        <taxon>Pseudomonadota</taxon>
        <taxon>Alphaproteobacteria</taxon>
        <taxon>Sphingomonadales</taxon>
        <taxon>Sphingomonadaceae</taxon>
        <taxon>Sphingomonas</taxon>
    </lineage>
</organism>
<dbReference type="PANTHER" id="PTHR43320">
    <property type="entry name" value="SUGAR KINASE"/>
    <property type="match status" value="1"/>
</dbReference>
<protein>
    <submittedName>
        <fullName evidence="5">2-keto-3-deoxygluconate kinase</fullName>
    </submittedName>
</protein>
<dbReference type="GO" id="GO:0016301">
    <property type="term" value="F:kinase activity"/>
    <property type="evidence" value="ECO:0007669"/>
    <property type="project" value="UniProtKB-KW"/>
</dbReference>
<sequence>MPVPSPVEGGRFVAFGEVMLRLSPPGRELLLQRPQLDVWVAGAEANVAVQLARLGHDVGVATRLPDNDLGRAALTFLRGNGVDVRGVAAGGERMGLYFVTSGAGMRATEVIYDRAGSAFAEADPDDWDWDAILSGADRLHLSGITPALGPGPARAAFTAAKAAIARGVPLSFDGNWRGKLWARWDGNPRAILSELVGHADVLFGNHRDVALLLGSDDFGGEGEERRRAAAEAAFDAFPRLRLIASTARHVEHADRHRLSARVDERDGAAQTAEMTLAGIIDRIGGGDAFAAGVLHALRCGGDRDAMARTGLALAALKHSLPGDAGLFRQADLDAFMSGGSTDVRR</sequence>
<dbReference type="PANTHER" id="PTHR43320:SF2">
    <property type="entry name" value="2-DEHYDRO-3-DEOXYGLUCONOKINASE_2-DEHYDRO-3-DEOXYGALACTONOKINASE"/>
    <property type="match status" value="1"/>
</dbReference>
<feature type="domain" description="Carbohydrate kinase PfkB" evidence="4">
    <location>
        <begin position="13"/>
        <end position="320"/>
    </location>
</feature>
<evidence type="ECO:0000256" key="1">
    <source>
        <dbReference type="ARBA" id="ARBA00010688"/>
    </source>
</evidence>
<comment type="similarity">
    <text evidence="1">Belongs to the carbohydrate kinase PfkB family.</text>
</comment>
<evidence type="ECO:0000313" key="6">
    <source>
        <dbReference type="Proteomes" id="UP000218151"/>
    </source>
</evidence>
<dbReference type="EMBL" id="NSLI01000002">
    <property type="protein sequence ID" value="PAX09095.1"/>
    <property type="molecule type" value="Genomic_DNA"/>
</dbReference>
<dbReference type="Proteomes" id="UP000218151">
    <property type="component" value="Unassembled WGS sequence"/>
</dbReference>
<evidence type="ECO:0000259" key="4">
    <source>
        <dbReference type="Pfam" id="PF00294"/>
    </source>
</evidence>
<reference evidence="6" key="1">
    <citation type="submission" date="2017-09" db="EMBL/GenBank/DDBJ databases">
        <authorList>
            <person name="Feng G."/>
            <person name="Zhu H."/>
        </authorList>
    </citation>
    <scope>NUCLEOTIDE SEQUENCE [LARGE SCALE GENOMIC DNA]</scope>
    <source>
        <strain evidence="6">1PNM-20</strain>
    </source>
</reference>
<keyword evidence="6" id="KW-1185">Reference proteome</keyword>
<dbReference type="CDD" id="cd01166">
    <property type="entry name" value="KdgK"/>
    <property type="match status" value="1"/>
</dbReference>
<keyword evidence="2" id="KW-0808">Transferase</keyword>
<dbReference type="Pfam" id="PF00294">
    <property type="entry name" value="PfkB"/>
    <property type="match status" value="1"/>
</dbReference>
<evidence type="ECO:0000256" key="2">
    <source>
        <dbReference type="ARBA" id="ARBA00022679"/>
    </source>
</evidence>
<dbReference type="InterPro" id="IPR052700">
    <property type="entry name" value="Carb_kinase_PfkB-like"/>
</dbReference>
<evidence type="ECO:0000313" key="5">
    <source>
        <dbReference type="EMBL" id="PAX09095.1"/>
    </source>
</evidence>
<gene>
    <name evidence="5" type="ORF">CKY28_07165</name>
</gene>